<dbReference type="Pfam" id="PF13302">
    <property type="entry name" value="Acetyltransf_3"/>
    <property type="match status" value="1"/>
</dbReference>
<dbReference type="EMBL" id="MVGC01000001">
    <property type="protein sequence ID" value="RJE27605.1"/>
    <property type="molecule type" value="Genomic_DNA"/>
</dbReference>
<keyword evidence="3" id="KW-1185">Reference proteome</keyword>
<dbReference type="SUPFAM" id="SSF55729">
    <property type="entry name" value="Acyl-CoA N-acyltransferases (Nat)"/>
    <property type="match status" value="1"/>
</dbReference>
<dbReference type="Proteomes" id="UP000266188">
    <property type="component" value="Unassembled WGS sequence"/>
</dbReference>
<protein>
    <submittedName>
        <fullName evidence="2">Acetyltransferase</fullName>
    </submittedName>
</protein>
<keyword evidence="2" id="KW-0808">Transferase</keyword>
<dbReference type="AlphaFoldDB" id="A0A3A3AC85"/>
<dbReference type="InterPro" id="IPR016181">
    <property type="entry name" value="Acyl_CoA_acyltransferase"/>
</dbReference>
<reference evidence="3" key="1">
    <citation type="submission" date="2017-02" db="EMBL/GenBank/DDBJ databases">
        <authorList>
            <person name="Tafer H."/>
            <person name="Lopandic K."/>
        </authorList>
    </citation>
    <scope>NUCLEOTIDE SEQUENCE [LARGE SCALE GENOMIC DNA]</scope>
    <source>
        <strain evidence="3">CBS 366.77</strain>
    </source>
</reference>
<dbReference type="GO" id="GO:0016747">
    <property type="term" value="F:acyltransferase activity, transferring groups other than amino-acyl groups"/>
    <property type="evidence" value="ECO:0007669"/>
    <property type="project" value="InterPro"/>
</dbReference>
<accession>A0A3A3AC85</accession>
<name>A0A3A3AC85_9EURO</name>
<dbReference type="PANTHER" id="PTHR43328:SF1">
    <property type="entry name" value="N-ACETYLTRANSFERASE DOMAIN-CONTAINING PROTEIN"/>
    <property type="match status" value="1"/>
</dbReference>
<proteinExistence type="predicted"/>
<evidence type="ECO:0000259" key="1">
    <source>
        <dbReference type="Pfam" id="PF13302"/>
    </source>
</evidence>
<dbReference type="PANTHER" id="PTHR43328">
    <property type="entry name" value="ACETYLTRANSFERASE-RELATED"/>
    <property type="match status" value="1"/>
</dbReference>
<evidence type="ECO:0000313" key="3">
    <source>
        <dbReference type="Proteomes" id="UP000266188"/>
    </source>
</evidence>
<gene>
    <name evidence="2" type="ORF">PHISCL_00030</name>
</gene>
<dbReference type="Gene3D" id="3.40.630.30">
    <property type="match status" value="1"/>
</dbReference>
<organism evidence="2 3">
    <name type="scientific">Aspergillus sclerotialis</name>
    <dbReference type="NCBI Taxonomy" id="2070753"/>
    <lineage>
        <taxon>Eukaryota</taxon>
        <taxon>Fungi</taxon>
        <taxon>Dikarya</taxon>
        <taxon>Ascomycota</taxon>
        <taxon>Pezizomycotina</taxon>
        <taxon>Eurotiomycetes</taxon>
        <taxon>Eurotiomycetidae</taxon>
        <taxon>Eurotiales</taxon>
        <taxon>Aspergillaceae</taxon>
        <taxon>Aspergillus</taxon>
        <taxon>Aspergillus subgen. Polypaecilum</taxon>
    </lineage>
</organism>
<feature type="domain" description="N-acetyltransferase" evidence="1">
    <location>
        <begin position="34"/>
        <end position="221"/>
    </location>
</feature>
<evidence type="ECO:0000313" key="2">
    <source>
        <dbReference type="EMBL" id="RJE27605.1"/>
    </source>
</evidence>
<dbReference type="STRING" id="2070753.A0A3A3AC85"/>
<dbReference type="OrthoDB" id="630895at2759"/>
<comment type="caution">
    <text evidence="2">The sequence shown here is derived from an EMBL/GenBank/DDBJ whole genome shotgun (WGS) entry which is preliminary data.</text>
</comment>
<sequence>MPVYFNSRSKEPYLRLPAPHSNIILTSHNLEHSEETYATLIETLNDPRVYPWLEGPPYPYSREDAERWVNSVYNENKGVLESLRAEFSEGSMEARKFYDVSPFSCIREVVEEDPVNGDPIRDVFIGTIGLTRYSFYEYPCGSEERAEAQRNNNALPAGDEKIVWGIGYSLAPSHHGRGIMTSVVKTLLRDWAVPCMNVQNLKSSAYVENRSSLRILEKTNFEIECVLKDFAPVSESRGGGKRSIVVLKWRGL</sequence>
<dbReference type="InterPro" id="IPR000182">
    <property type="entry name" value="GNAT_dom"/>
</dbReference>